<feature type="transmembrane region" description="Helical" evidence="1">
    <location>
        <begin position="621"/>
        <end position="639"/>
    </location>
</feature>
<feature type="transmembrane region" description="Helical" evidence="1">
    <location>
        <begin position="231"/>
        <end position="251"/>
    </location>
</feature>
<evidence type="ECO:0000313" key="3">
    <source>
        <dbReference type="Proteomes" id="UP001497482"/>
    </source>
</evidence>
<feature type="transmembrane region" description="Helical" evidence="1">
    <location>
        <begin position="527"/>
        <end position="551"/>
    </location>
</feature>
<feature type="transmembrane region" description="Helical" evidence="1">
    <location>
        <begin position="353"/>
        <end position="386"/>
    </location>
</feature>
<sequence>MGGLGVCVFCVGCVVVCLGCWWCGGGLMWVLGWYLWWVGGGVLWGVWLCLLCNCGGERGWVWRCKGSGVWVGWGGLVFLWGGVCEECCDVVGWDVGGGCGGGGVVGVGGCWLVWLGGVGGLVCLVVWCCWFCVCVSGGVSGLVVVFLCVRGVCGWCWGVYGIDCGGGGVGWGGCGGCGWVGGVVVVVWWVVVCVLGCGGSGGWGGLWGWVVVGFVRGGLVGGVGLRVGVVGVGVVGSVWVLGGGGGVVLVWEFRVGVLGGYYWEWWGLVWCVWGGYVVGVEVGGGGVCGDGWWVCGGGGLGWGCLDFFVGGGWGWGGVGGLGLGWLLGVCFIVRVWYGWFVVVWGVWGGGGWWIWLVMVLWGGVVGGWGIWWEVDSGVVWLGVWFGLIRMRVVGGGRLFLVFGVLVCLFVWVFGFVVVCGCLVWYGFVGLVGWCLYVCLGDFGVVVGFWGCGVFVMCFVGLGGMWLWDVIRVVGGGGWEFWLVVVVWKVGGWGGWVGVGIEGGVFVLRVVGLGMVVGWGNLELGYEGLVWGVGVGWCMDLEGIGFFGLVGWVMRKGIGWGGGVLGFFGEGGCWMGVGIYGWGGVWGIRGWIGWGGGGGVVVGCLGDGWVVRGEVVGGGSMGGWWVGVGSYGWMGGWWWSMEGWVGGWGV</sequence>
<reference evidence="2 3" key="1">
    <citation type="submission" date="2024-04" db="EMBL/GenBank/DDBJ databases">
        <authorList>
            <person name="Waldvogel A.-M."/>
            <person name="Schoenle A."/>
        </authorList>
    </citation>
    <scope>NUCLEOTIDE SEQUENCE [LARGE SCALE GENOMIC DNA]</scope>
</reference>
<evidence type="ECO:0000313" key="2">
    <source>
        <dbReference type="EMBL" id="CAL1602997.1"/>
    </source>
</evidence>
<evidence type="ECO:0000256" key="1">
    <source>
        <dbReference type="SAM" id="Phobius"/>
    </source>
</evidence>
<name>A0AAV2LTI9_KNICA</name>
<dbReference type="Proteomes" id="UP001497482">
    <property type="component" value="Chromosome 4"/>
</dbReference>
<keyword evidence="1" id="KW-1133">Transmembrane helix</keyword>
<feature type="transmembrane region" description="Helical" evidence="1">
    <location>
        <begin position="398"/>
        <end position="416"/>
    </location>
</feature>
<protein>
    <submittedName>
        <fullName evidence="2">Uncharacterized protein</fullName>
    </submittedName>
</protein>
<keyword evidence="1" id="KW-0472">Membrane</keyword>
<feature type="transmembrane region" description="Helical" evidence="1">
    <location>
        <begin position="66"/>
        <end position="83"/>
    </location>
</feature>
<keyword evidence="1" id="KW-0812">Transmembrane</keyword>
<feature type="transmembrane region" description="Helical" evidence="1">
    <location>
        <begin position="111"/>
        <end position="135"/>
    </location>
</feature>
<feature type="transmembrane region" description="Helical" evidence="1">
    <location>
        <begin position="142"/>
        <end position="162"/>
    </location>
</feature>
<feature type="transmembrane region" description="Helical" evidence="1">
    <location>
        <begin position="168"/>
        <end position="194"/>
    </location>
</feature>
<dbReference type="EMBL" id="OZ035826">
    <property type="protein sequence ID" value="CAL1602997.1"/>
    <property type="molecule type" value="Genomic_DNA"/>
</dbReference>
<feature type="transmembrane region" description="Helical" evidence="1">
    <location>
        <begin position="35"/>
        <end position="54"/>
    </location>
</feature>
<feature type="transmembrane region" description="Helical" evidence="1">
    <location>
        <begin position="563"/>
        <end position="584"/>
    </location>
</feature>
<organism evidence="2 3">
    <name type="scientific">Knipowitschia caucasica</name>
    <name type="common">Caucasian dwarf goby</name>
    <name type="synonym">Pomatoschistus caucasicus</name>
    <dbReference type="NCBI Taxonomy" id="637954"/>
    <lineage>
        <taxon>Eukaryota</taxon>
        <taxon>Metazoa</taxon>
        <taxon>Chordata</taxon>
        <taxon>Craniata</taxon>
        <taxon>Vertebrata</taxon>
        <taxon>Euteleostomi</taxon>
        <taxon>Actinopterygii</taxon>
        <taxon>Neopterygii</taxon>
        <taxon>Teleostei</taxon>
        <taxon>Neoteleostei</taxon>
        <taxon>Acanthomorphata</taxon>
        <taxon>Gobiaria</taxon>
        <taxon>Gobiiformes</taxon>
        <taxon>Gobioidei</taxon>
        <taxon>Gobiidae</taxon>
        <taxon>Gobiinae</taxon>
        <taxon>Knipowitschia</taxon>
    </lineage>
</organism>
<feature type="transmembrane region" description="Helical" evidence="1">
    <location>
        <begin position="422"/>
        <end position="439"/>
    </location>
</feature>
<proteinExistence type="predicted"/>
<feature type="transmembrane region" description="Helical" evidence="1">
    <location>
        <begin position="446"/>
        <end position="466"/>
    </location>
</feature>
<feature type="transmembrane region" description="Helical" evidence="1">
    <location>
        <begin position="505"/>
        <end position="521"/>
    </location>
</feature>
<dbReference type="AlphaFoldDB" id="A0AAV2LTI9"/>
<feature type="transmembrane region" description="Helical" evidence="1">
    <location>
        <begin position="478"/>
        <end position="498"/>
    </location>
</feature>
<gene>
    <name evidence="2" type="ORF">KC01_LOCUS30727</name>
</gene>
<accession>A0AAV2LTI9</accession>
<keyword evidence="3" id="KW-1185">Reference proteome</keyword>
<feature type="transmembrane region" description="Helical" evidence="1">
    <location>
        <begin position="263"/>
        <end position="279"/>
    </location>
</feature>
<feature type="transmembrane region" description="Helical" evidence="1">
    <location>
        <begin position="590"/>
        <end position="609"/>
    </location>
</feature>